<dbReference type="PANTHER" id="PTHR32438:SF5">
    <property type="entry name" value="4-ALPHA-GLUCANOTRANSFERASE DPE1, CHLOROPLASTIC_AMYLOPLASTIC"/>
    <property type="match status" value="1"/>
</dbReference>
<dbReference type="SUPFAM" id="SSF51445">
    <property type="entry name" value="(Trans)glycosidases"/>
    <property type="match status" value="1"/>
</dbReference>
<organism evidence="10 11">
    <name type="scientific">Candidatus Galligastranaerophilus intestinavium</name>
    <dbReference type="NCBI Taxonomy" id="2840836"/>
    <lineage>
        <taxon>Bacteria</taxon>
        <taxon>Candidatus Galligastranaerophilus</taxon>
    </lineage>
</organism>
<dbReference type="InterPro" id="IPR003385">
    <property type="entry name" value="Glyco_hydro_77"/>
</dbReference>
<evidence type="ECO:0000313" key="10">
    <source>
        <dbReference type="EMBL" id="HIS74838.1"/>
    </source>
</evidence>
<keyword evidence="6" id="KW-0808">Transferase</keyword>
<dbReference type="Pfam" id="PF02446">
    <property type="entry name" value="Glyco_hydro_77"/>
    <property type="match status" value="1"/>
</dbReference>
<protein>
    <recommendedName>
        <fullName evidence="4">4-alpha-glucanotransferase</fullName>
        <ecNumber evidence="3">2.4.1.25</ecNumber>
    </recommendedName>
    <alternativeName>
        <fullName evidence="8">Amylomaltase</fullName>
    </alternativeName>
    <alternativeName>
        <fullName evidence="9">Disproportionating enzyme</fullName>
    </alternativeName>
</protein>
<reference evidence="10" key="2">
    <citation type="journal article" date="2021" name="PeerJ">
        <title>Extensive microbial diversity within the chicken gut microbiome revealed by metagenomics and culture.</title>
        <authorList>
            <person name="Gilroy R."/>
            <person name="Ravi A."/>
            <person name="Getino M."/>
            <person name="Pursley I."/>
            <person name="Horton D.L."/>
            <person name="Alikhan N.F."/>
            <person name="Baker D."/>
            <person name="Gharbi K."/>
            <person name="Hall N."/>
            <person name="Watson M."/>
            <person name="Adriaenssens E.M."/>
            <person name="Foster-Nyarko E."/>
            <person name="Jarju S."/>
            <person name="Secka A."/>
            <person name="Antonio M."/>
            <person name="Oren A."/>
            <person name="Chaudhuri R.R."/>
            <person name="La Ragione R."/>
            <person name="Hildebrand F."/>
            <person name="Pallen M.J."/>
        </authorList>
    </citation>
    <scope>NUCLEOTIDE SEQUENCE</scope>
    <source>
        <strain evidence="10">CHK152-2871</strain>
    </source>
</reference>
<name>A0A9D1FJW4_9BACT</name>
<keyword evidence="7" id="KW-0119">Carbohydrate metabolism</keyword>
<evidence type="ECO:0000256" key="5">
    <source>
        <dbReference type="ARBA" id="ARBA00022676"/>
    </source>
</evidence>
<dbReference type="EC" id="2.4.1.25" evidence="3"/>
<comment type="similarity">
    <text evidence="2">Belongs to the disproportionating enzyme family.</text>
</comment>
<dbReference type="InterPro" id="IPR017853">
    <property type="entry name" value="GH"/>
</dbReference>
<evidence type="ECO:0000256" key="7">
    <source>
        <dbReference type="ARBA" id="ARBA00023277"/>
    </source>
</evidence>
<dbReference type="Proteomes" id="UP000886865">
    <property type="component" value="Unassembled WGS sequence"/>
</dbReference>
<evidence type="ECO:0000256" key="2">
    <source>
        <dbReference type="ARBA" id="ARBA00005684"/>
    </source>
</evidence>
<evidence type="ECO:0000256" key="3">
    <source>
        <dbReference type="ARBA" id="ARBA00012560"/>
    </source>
</evidence>
<gene>
    <name evidence="10" type="ORF">IAA86_07440</name>
</gene>
<dbReference type="GO" id="GO:0005975">
    <property type="term" value="P:carbohydrate metabolic process"/>
    <property type="evidence" value="ECO:0007669"/>
    <property type="project" value="InterPro"/>
</dbReference>
<keyword evidence="5" id="KW-0328">Glycosyltransferase</keyword>
<evidence type="ECO:0000256" key="8">
    <source>
        <dbReference type="ARBA" id="ARBA00031423"/>
    </source>
</evidence>
<proteinExistence type="inferred from homology"/>
<comment type="caution">
    <text evidence="10">The sequence shown here is derived from an EMBL/GenBank/DDBJ whole genome shotgun (WGS) entry which is preliminary data.</text>
</comment>
<accession>A0A9D1FJW4</accession>
<evidence type="ECO:0000256" key="6">
    <source>
        <dbReference type="ARBA" id="ARBA00022679"/>
    </source>
</evidence>
<sequence length="655" mass="73528">MLIRAVDTNLYKKNSSKASLNFKSNFHSNPNASKAVSDASLSGNISKALEVLGDKKLELIIHNGSAPSLEGKDVGVGSLYSESSRQLLIPFLKKYGFSAIQVDPEGMRQKGSASPYTSNSFVYNPLIIDLEDLTKPENGALLDSDVYNSIVNLNPARGRDLGDYGHAYDSYGIALSNAWINFKEKSSNPDSISNPTEKSAIKNLMNEYDRYYAQNIDMLEPYAIYSVLSNKYGNDYYANWPYEMQNLYNPKNDRLINSIKAQYQDDIDKFIFTDLLAKKAREEGIAAYNAAGIKTIGDNPVGFSHQEVWAHKDAFLRDYKIGCPPDQKWGFAAFNPDKLFNHDGSLGSFGQLLYDKCKKLAQDNQGGIRLDHIVGLIDPFVYVNEPWDQSAGRLLSSPNIHNLRRYAIPTKQGDSTKRFSAILEKIVIPACEEGGLTKADIVCENLGPMPDHARNVFYSLGLGGMTMTRYDNGTSARPVDTVMYGSHDTEPLVTYTNDLYGAHGQDAFNHALWPAVENSLPRNASHNTKQAKFDKYRFDTNRHKPEENKYAFRQFKFTELFTSPAQRVQIFWTDLLGMDKRYNTPQTVGPQNWTLRLSSDFDKNFDPSMLIQSISDALKAQDAKTVRENQNLINSLDASARQARQEHGNRFNIVG</sequence>
<reference evidence="10" key="1">
    <citation type="submission" date="2020-10" db="EMBL/GenBank/DDBJ databases">
        <authorList>
            <person name="Gilroy R."/>
        </authorList>
    </citation>
    <scope>NUCLEOTIDE SEQUENCE</scope>
    <source>
        <strain evidence="10">CHK152-2871</strain>
    </source>
</reference>
<evidence type="ECO:0000256" key="4">
    <source>
        <dbReference type="ARBA" id="ARBA00020295"/>
    </source>
</evidence>
<dbReference type="EMBL" id="DVJQ01000064">
    <property type="protein sequence ID" value="HIS74838.1"/>
    <property type="molecule type" value="Genomic_DNA"/>
</dbReference>
<evidence type="ECO:0000256" key="9">
    <source>
        <dbReference type="ARBA" id="ARBA00031501"/>
    </source>
</evidence>
<comment type="catalytic activity">
    <reaction evidence="1">
        <text>Transfers a segment of a (1-&gt;4)-alpha-D-glucan to a new position in an acceptor, which may be glucose or a (1-&gt;4)-alpha-D-glucan.</text>
        <dbReference type="EC" id="2.4.1.25"/>
    </reaction>
</comment>
<dbReference type="Gene3D" id="3.20.20.80">
    <property type="entry name" value="Glycosidases"/>
    <property type="match status" value="1"/>
</dbReference>
<dbReference type="GO" id="GO:0004134">
    <property type="term" value="F:4-alpha-glucanotransferase activity"/>
    <property type="evidence" value="ECO:0007669"/>
    <property type="project" value="UniProtKB-EC"/>
</dbReference>
<evidence type="ECO:0000313" key="11">
    <source>
        <dbReference type="Proteomes" id="UP000886865"/>
    </source>
</evidence>
<dbReference type="AlphaFoldDB" id="A0A9D1FJW4"/>
<dbReference type="PANTHER" id="PTHR32438">
    <property type="entry name" value="4-ALPHA-GLUCANOTRANSFERASE DPE1, CHLOROPLASTIC/AMYLOPLASTIC"/>
    <property type="match status" value="1"/>
</dbReference>
<evidence type="ECO:0000256" key="1">
    <source>
        <dbReference type="ARBA" id="ARBA00000439"/>
    </source>
</evidence>